<organism evidence="1 2">
    <name type="scientific">Streptococcus infantis</name>
    <dbReference type="NCBI Taxonomy" id="68892"/>
    <lineage>
        <taxon>Bacteria</taxon>
        <taxon>Bacillati</taxon>
        <taxon>Bacillota</taxon>
        <taxon>Bacilli</taxon>
        <taxon>Lactobacillales</taxon>
        <taxon>Streptococcaceae</taxon>
        <taxon>Streptococcus</taxon>
    </lineage>
</organism>
<proteinExistence type="predicted"/>
<dbReference type="AlphaFoldDB" id="A0A139RFT8"/>
<sequence>MTLRVDLIFLPGAETSGFKSKSILGPQDVDPAGTMISSL</sequence>
<dbReference type="Proteomes" id="UP000072578">
    <property type="component" value="Unassembled WGS sequence"/>
</dbReference>
<protein>
    <submittedName>
        <fullName evidence="1">Uncharacterized protein</fullName>
    </submittedName>
</protein>
<evidence type="ECO:0000313" key="1">
    <source>
        <dbReference type="EMBL" id="KXU13617.1"/>
    </source>
</evidence>
<name>A0A139RFT8_9STRE</name>
<dbReference type="EMBL" id="LQZF01000096">
    <property type="protein sequence ID" value="KXU13617.1"/>
    <property type="molecule type" value="Genomic_DNA"/>
</dbReference>
<reference evidence="1 2" key="1">
    <citation type="submission" date="2016-01" db="EMBL/GenBank/DDBJ databases">
        <title>Highly variable Streptococcus oralis are common among viridans streptococci isolated from primates.</title>
        <authorList>
            <person name="Denapaite D."/>
            <person name="Rieger M."/>
            <person name="Koendgen S."/>
            <person name="Brueckner R."/>
            <person name="Ochigava I."/>
            <person name="Kappeler P."/>
            <person name="Maetz-Rensing K."/>
            <person name="Leendertz F."/>
            <person name="Hakenbeck R."/>
        </authorList>
    </citation>
    <scope>NUCLEOTIDE SEQUENCE [LARGE SCALE GENOMIC DNA]</scope>
    <source>
        <strain evidence="1 2">DD18</strain>
    </source>
</reference>
<evidence type="ECO:0000313" key="2">
    <source>
        <dbReference type="Proteomes" id="UP000072578"/>
    </source>
</evidence>
<accession>A0A139RFT8</accession>
<comment type="caution">
    <text evidence="1">The sequence shown here is derived from an EMBL/GenBank/DDBJ whole genome shotgun (WGS) entry which is preliminary data.</text>
</comment>
<gene>
    <name evidence="1" type="ORF">SINDD18_00792</name>
</gene>